<organism evidence="9 10">
    <name type="scientific">Mycobacterium persicum</name>
    <dbReference type="NCBI Taxonomy" id="1487726"/>
    <lineage>
        <taxon>Bacteria</taxon>
        <taxon>Bacillati</taxon>
        <taxon>Actinomycetota</taxon>
        <taxon>Actinomycetes</taxon>
        <taxon>Mycobacteriales</taxon>
        <taxon>Mycobacteriaceae</taxon>
        <taxon>Mycobacterium</taxon>
    </lineage>
</organism>
<dbReference type="Pfam" id="PF11203">
    <property type="entry name" value="EccE"/>
    <property type="match status" value="1"/>
</dbReference>
<proteinExistence type="inferred from homology"/>
<comment type="similarity">
    <text evidence="2">Belongs to the EccE family.</text>
</comment>
<dbReference type="InterPro" id="IPR050051">
    <property type="entry name" value="EccE_dom"/>
</dbReference>
<evidence type="ECO:0000256" key="3">
    <source>
        <dbReference type="ARBA" id="ARBA00022475"/>
    </source>
</evidence>
<evidence type="ECO:0000313" key="10">
    <source>
        <dbReference type="Proteomes" id="UP000271464"/>
    </source>
</evidence>
<evidence type="ECO:0000256" key="6">
    <source>
        <dbReference type="ARBA" id="ARBA00023136"/>
    </source>
</evidence>
<gene>
    <name evidence="9" type="primary">eccE2_2</name>
    <name evidence="9" type="ORF">LAUMK4_05746</name>
</gene>
<dbReference type="EMBL" id="UPHM01000155">
    <property type="protein sequence ID" value="VBA32405.1"/>
    <property type="molecule type" value="Genomic_DNA"/>
</dbReference>
<feature type="domain" description="Type VII secretion system protein EccE" evidence="8">
    <location>
        <begin position="174"/>
        <end position="270"/>
    </location>
</feature>
<comment type="subcellular location">
    <subcellularLocation>
        <location evidence="1">Cell membrane</location>
    </subcellularLocation>
</comment>
<evidence type="ECO:0000256" key="5">
    <source>
        <dbReference type="ARBA" id="ARBA00022989"/>
    </source>
</evidence>
<dbReference type="Proteomes" id="UP000271464">
    <property type="component" value="Unassembled WGS sequence"/>
</dbReference>
<evidence type="ECO:0000256" key="1">
    <source>
        <dbReference type="ARBA" id="ARBA00004236"/>
    </source>
</evidence>
<evidence type="ECO:0000256" key="7">
    <source>
        <dbReference type="SAM" id="Phobius"/>
    </source>
</evidence>
<keyword evidence="3" id="KW-1003">Cell membrane</keyword>
<comment type="caution">
    <text evidence="9">The sequence shown here is derived from an EMBL/GenBank/DDBJ whole genome shotgun (WGS) entry which is preliminary data.</text>
</comment>
<evidence type="ECO:0000259" key="8">
    <source>
        <dbReference type="Pfam" id="PF11203"/>
    </source>
</evidence>
<sequence>MRQAPVSARIAPRAIVAAELVAAAAVFVLIVAVDSWPIAVGAGAAVGLVSCVLTWRGLTMWQWIVRGLRWARHRARQPRLLEPVDVTVGEQTVGVIVDGHTVCTMIGVLGKPYIPTLLYTEHTETPNTVPITEIAQQMQRYGLQVDVDIICEGSRTGRDNYAELYQTALRGLPAAGQRSVALLVRFDTRRGGRALPGLLWRRDTLAAAVAASQRIARALCQKNCRATLLTAAQINEAVAAGLGGPETVSASYQDRWTRLQRGGKAYVTSYFFSAEDVRAAELDNVWAYQSDHTTLVIALRSDAAGVRASALVRLTTVQPLASSPRLVLNPLAGRQWESLAPTLPGRRRVSLPSAPVTDDLNKAVVAGASGVLLGQLRNAMVLMPVSDPAAPTRIALQVDDDKVVKQLIRRAAAAGERIAVYDPAGRWTMTAASPRIWTTRDMTARPPRPPTMVVHNGQISGYPAARTSVTVGDVPASAAPDIRIEQRGGRITVKTQRFRTTLTPVTFRNEETYLR</sequence>
<dbReference type="NCBIfam" id="TIGR03923">
    <property type="entry name" value="T7SS_EccE"/>
    <property type="match status" value="1"/>
</dbReference>
<protein>
    <submittedName>
        <fullName evidence="9">ESX-2 secretion system protein EccE2</fullName>
    </submittedName>
</protein>
<feature type="transmembrane region" description="Helical" evidence="7">
    <location>
        <begin position="12"/>
        <end position="32"/>
    </location>
</feature>
<reference evidence="9 10" key="1">
    <citation type="submission" date="2018-09" db="EMBL/GenBank/DDBJ databases">
        <authorList>
            <person name="Tagini F."/>
        </authorList>
    </citation>
    <scope>NUCLEOTIDE SEQUENCE [LARGE SCALE GENOMIC DNA]</scope>
    <source>
        <strain evidence="9 10">MK4</strain>
    </source>
</reference>
<evidence type="ECO:0000256" key="2">
    <source>
        <dbReference type="ARBA" id="ARBA00007759"/>
    </source>
</evidence>
<feature type="transmembrane region" description="Helical" evidence="7">
    <location>
        <begin position="38"/>
        <end position="58"/>
    </location>
</feature>
<evidence type="ECO:0000256" key="4">
    <source>
        <dbReference type="ARBA" id="ARBA00022692"/>
    </source>
</evidence>
<evidence type="ECO:0000313" key="9">
    <source>
        <dbReference type="EMBL" id="VBA32405.1"/>
    </source>
</evidence>
<name>A0ABY6RS90_9MYCO</name>
<dbReference type="RefSeq" id="WP_122526607.1">
    <property type="nucleotide sequence ID" value="NZ_UPHM01000155.1"/>
</dbReference>
<keyword evidence="6 7" id="KW-0472">Membrane</keyword>
<keyword evidence="4 7" id="KW-0812">Transmembrane</keyword>
<accession>A0ABY6RS90</accession>
<keyword evidence="10" id="KW-1185">Reference proteome</keyword>
<keyword evidence="5 7" id="KW-1133">Transmembrane helix</keyword>
<dbReference type="InterPro" id="IPR021368">
    <property type="entry name" value="T7SS_EccE"/>
</dbReference>